<name>A0A6H1TZI7_9CYAN</name>
<reference evidence="1 2" key="1">
    <citation type="submission" date="2020-04" db="EMBL/GenBank/DDBJ databases">
        <authorList>
            <person name="Basu S."/>
            <person name="Maruthanayagam V."/>
            <person name="Chakraborty S."/>
            <person name="Pramanik A."/>
            <person name="Mukherjee J."/>
            <person name="Brink B."/>
        </authorList>
    </citation>
    <scope>NUCLEOTIDE SEQUENCE [LARGE SCALE GENOMIC DNA]</scope>
    <source>
        <strain evidence="1 2">AP17</strain>
    </source>
</reference>
<gene>
    <name evidence="1" type="ORF">HCG48_09375</name>
</gene>
<dbReference type="Proteomes" id="UP000500857">
    <property type="component" value="Chromosome"/>
</dbReference>
<evidence type="ECO:0000313" key="2">
    <source>
        <dbReference type="Proteomes" id="UP000500857"/>
    </source>
</evidence>
<keyword evidence="2" id="KW-1185">Reference proteome</keyword>
<dbReference type="KEGG" id="oxy:HCG48_09375"/>
<dbReference type="RefSeq" id="WP_168568924.1">
    <property type="nucleotide sequence ID" value="NZ_CP051167.1"/>
</dbReference>
<evidence type="ECO:0000313" key="1">
    <source>
        <dbReference type="EMBL" id="QIZ70769.1"/>
    </source>
</evidence>
<sequence length="75" mass="9280">MKIENRQVEFKRVRDRLDRDRFHTNTWVLLLQRPSPFCYDEALLLCRYSETEWLTWIPEYGEAILPERQLSQSYE</sequence>
<dbReference type="EMBL" id="CP051167">
    <property type="protein sequence ID" value="QIZ70769.1"/>
    <property type="molecule type" value="Genomic_DNA"/>
</dbReference>
<accession>A0A6H1TZI7</accession>
<protein>
    <submittedName>
        <fullName evidence="1">Uncharacterized protein</fullName>
    </submittedName>
</protein>
<organism evidence="1 2">
    <name type="scientific">Oxynema aestuarii AP17</name>
    <dbReference type="NCBI Taxonomy" id="2064643"/>
    <lineage>
        <taxon>Bacteria</taxon>
        <taxon>Bacillati</taxon>
        <taxon>Cyanobacteriota</taxon>
        <taxon>Cyanophyceae</taxon>
        <taxon>Oscillatoriophycideae</taxon>
        <taxon>Oscillatoriales</taxon>
        <taxon>Oscillatoriaceae</taxon>
        <taxon>Oxynema</taxon>
        <taxon>Oxynema aestuarii</taxon>
    </lineage>
</organism>
<dbReference type="AlphaFoldDB" id="A0A6H1TZI7"/>
<proteinExistence type="predicted"/>